<dbReference type="Proteomes" id="UP000675881">
    <property type="component" value="Chromosome 1"/>
</dbReference>
<proteinExistence type="predicted"/>
<evidence type="ECO:0000256" key="2">
    <source>
        <dbReference type="SAM" id="MobiDB-lite"/>
    </source>
</evidence>
<dbReference type="EMBL" id="HG994580">
    <property type="protein sequence ID" value="CAF2782330.1"/>
    <property type="molecule type" value="Genomic_DNA"/>
</dbReference>
<evidence type="ECO:0000256" key="1">
    <source>
        <dbReference type="SAM" id="Coils"/>
    </source>
</evidence>
<feature type="coiled-coil region" evidence="1">
    <location>
        <begin position="85"/>
        <end position="112"/>
    </location>
</feature>
<name>A0A7R8H0A6_LEPSM</name>
<dbReference type="AlphaFoldDB" id="A0A7R8H0A6"/>
<evidence type="ECO:0000313" key="3">
    <source>
        <dbReference type="EMBL" id="CAF2782330.1"/>
    </source>
</evidence>
<feature type="region of interest" description="Disordered" evidence="2">
    <location>
        <begin position="191"/>
        <end position="226"/>
    </location>
</feature>
<protein>
    <submittedName>
        <fullName evidence="3">(salmon louse) hypothetical protein</fullName>
    </submittedName>
</protein>
<feature type="compositionally biased region" description="Basic residues" evidence="2">
    <location>
        <begin position="203"/>
        <end position="217"/>
    </location>
</feature>
<keyword evidence="1" id="KW-0175">Coiled coil</keyword>
<gene>
    <name evidence="3" type="ORF">LSAA_1074</name>
</gene>
<sequence length="570" mass="64026">MSLPFVTKGKPCPNYSKDSIVVFKPLKKKKKSTFTMSFHATKKKKKLMRKGQPFPPWRPPPCKFENRVKKTGSYCSVCAPSYNKEEDSLENLKDLNSSIHRLDEEIRRQKGKVLNDLIRMNDEEQMDEGTWRTRFSQRKFKEDSGLVCTCNLNYQSLKIDETKSAIVKSSQSTNVSESIKKDVFIEGIESDSTDSSSMASSFKKVHHQPKRKKKRTKNGVSDLSSKETTILAEETDSKVLKTAIMQLRNENECLKSALSVRECKLREAGKKIEDILEQNSLLTQRLKEIIFNGNVQTSNSTTTGGPPPNMGSTTTLELKAFNNGNHPKESYQKELSLLRQKLSDSQIANRNLETYIEYLKKSYVSVFGSNIVCKLTFYVMLISRRKERLLKWLLLAFMTLRIVLGEIMEEVPSAGSSSSSSGILTPIISPQPLLPSAAPENKSLQSGCPSGAACKDLGVECLAWCHCPGDCIYGGQTNATCNVHHEIHCEGPKTFNKLFTCQYCYQEPTNYVCSEKLDCDAVAQDPYYLSNCTVSQNGIDGMLPLLLVLLLEDSVLIGFIWDIGKKELVN</sequence>
<keyword evidence="4" id="KW-1185">Reference proteome</keyword>
<reference evidence="3" key="1">
    <citation type="submission" date="2021-02" db="EMBL/GenBank/DDBJ databases">
        <authorList>
            <person name="Bekaert M."/>
        </authorList>
    </citation>
    <scope>NUCLEOTIDE SEQUENCE</scope>
    <source>
        <strain evidence="3">IoA-00</strain>
    </source>
</reference>
<accession>A0A7R8H0A6</accession>
<evidence type="ECO:0000313" key="4">
    <source>
        <dbReference type="Proteomes" id="UP000675881"/>
    </source>
</evidence>
<organism evidence="3 4">
    <name type="scientific">Lepeophtheirus salmonis</name>
    <name type="common">Salmon louse</name>
    <name type="synonym">Caligus salmonis</name>
    <dbReference type="NCBI Taxonomy" id="72036"/>
    <lineage>
        <taxon>Eukaryota</taxon>
        <taxon>Metazoa</taxon>
        <taxon>Ecdysozoa</taxon>
        <taxon>Arthropoda</taxon>
        <taxon>Crustacea</taxon>
        <taxon>Multicrustacea</taxon>
        <taxon>Hexanauplia</taxon>
        <taxon>Copepoda</taxon>
        <taxon>Siphonostomatoida</taxon>
        <taxon>Caligidae</taxon>
        <taxon>Lepeophtheirus</taxon>
    </lineage>
</organism>